<feature type="transmembrane region" description="Helical" evidence="2">
    <location>
        <begin position="175"/>
        <end position="194"/>
    </location>
</feature>
<comment type="caution">
    <text evidence="3">The sequence shown here is derived from an EMBL/GenBank/DDBJ whole genome shotgun (WGS) entry which is preliminary data.</text>
</comment>
<evidence type="ECO:0000256" key="2">
    <source>
        <dbReference type="SAM" id="Phobius"/>
    </source>
</evidence>
<evidence type="ECO:0000313" key="3">
    <source>
        <dbReference type="EMBL" id="GMT19947.1"/>
    </source>
</evidence>
<keyword evidence="4" id="KW-1185">Reference proteome</keyword>
<keyword evidence="2" id="KW-0812">Transmembrane</keyword>
<keyword evidence="2" id="KW-1133">Transmembrane helix</keyword>
<dbReference type="Proteomes" id="UP001432322">
    <property type="component" value="Unassembled WGS sequence"/>
</dbReference>
<name>A0AAV5VPI5_9BILA</name>
<gene>
    <name evidence="3" type="ORF">PFISCL1PPCAC_11244</name>
</gene>
<dbReference type="EMBL" id="BTSY01000003">
    <property type="protein sequence ID" value="GMT19947.1"/>
    <property type="molecule type" value="Genomic_DNA"/>
</dbReference>
<accession>A0AAV5VPI5</accession>
<reference evidence="3" key="1">
    <citation type="submission" date="2023-10" db="EMBL/GenBank/DDBJ databases">
        <title>Genome assembly of Pristionchus species.</title>
        <authorList>
            <person name="Yoshida K."/>
            <person name="Sommer R.J."/>
        </authorList>
    </citation>
    <scope>NUCLEOTIDE SEQUENCE</scope>
    <source>
        <strain evidence="3">RS5133</strain>
    </source>
</reference>
<dbReference type="AlphaFoldDB" id="A0AAV5VPI5"/>
<evidence type="ECO:0000256" key="1">
    <source>
        <dbReference type="SAM" id="MobiDB-lite"/>
    </source>
</evidence>
<feature type="transmembrane region" description="Helical" evidence="2">
    <location>
        <begin position="200"/>
        <end position="224"/>
    </location>
</feature>
<feature type="non-terminal residue" evidence="3">
    <location>
        <position position="225"/>
    </location>
</feature>
<keyword evidence="2" id="KW-0472">Membrane</keyword>
<proteinExistence type="predicted"/>
<feature type="region of interest" description="Disordered" evidence="1">
    <location>
        <begin position="1"/>
        <end position="50"/>
    </location>
</feature>
<organism evidence="3 4">
    <name type="scientific">Pristionchus fissidentatus</name>
    <dbReference type="NCBI Taxonomy" id="1538716"/>
    <lineage>
        <taxon>Eukaryota</taxon>
        <taxon>Metazoa</taxon>
        <taxon>Ecdysozoa</taxon>
        <taxon>Nematoda</taxon>
        <taxon>Chromadorea</taxon>
        <taxon>Rhabditida</taxon>
        <taxon>Rhabditina</taxon>
        <taxon>Diplogasteromorpha</taxon>
        <taxon>Diplogasteroidea</taxon>
        <taxon>Neodiplogasteridae</taxon>
        <taxon>Pristionchus</taxon>
    </lineage>
</organism>
<feature type="region of interest" description="Disordered" evidence="1">
    <location>
        <begin position="135"/>
        <end position="156"/>
    </location>
</feature>
<feature type="compositionally biased region" description="Basic residues" evidence="1">
    <location>
        <begin position="1"/>
        <end position="12"/>
    </location>
</feature>
<protein>
    <submittedName>
        <fullName evidence="3">Uncharacterized protein</fullName>
    </submittedName>
</protein>
<sequence>MSRHKTQRRRPRTSKEQRRIMQTYHRKDDIPDCDAEVKEEHAEPKSGSDEEFLEEYVNRRKRKVRRICVSPCTSAESLVVTAVSIAGNGEITTSHSHNRMPTSNCHCNVGAVAAPYETTGHDMYGALAQPMRPTAAAAAGMDQHGEEPGSEDSYSMFGDRRNYDNETLTRWSSSLFNWVYAVFGAVLGLGEHVVKTPFLLGLTLATIFLVIIASQIEIMISYLIE</sequence>
<feature type="compositionally biased region" description="Basic and acidic residues" evidence="1">
    <location>
        <begin position="13"/>
        <end position="48"/>
    </location>
</feature>
<evidence type="ECO:0000313" key="4">
    <source>
        <dbReference type="Proteomes" id="UP001432322"/>
    </source>
</evidence>